<dbReference type="OrthoDB" id="8278133at2"/>
<protein>
    <submittedName>
        <fullName evidence="1">Uncharacterized protein</fullName>
    </submittedName>
</protein>
<dbReference type="AlphaFoldDB" id="A0A1E3VGY6"/>
<organism evidence="1 2">
    <name type="scientific">Sinorhizobium alkalisoli</name>
    <dbReference type="NCBI Taxonomy" id="1752398"/>
    <lineage>
        <taxon>Bacteria</taxon>
        <taxon>Pseudomonadati</taxon>
        <taxon>Pseudomonadota</taxon>
        <taxon>Alphaproteobacteria</taxon>
        <taxon>Hyphomicrobiales</taxon>
        <taxon>Rhizobiaceae</taxon>
        <taxon>Sinorhizobium/Ensifer group</taxon>
        <taxon>Sinorhizobium</taxon>
    </lineage>
</organism>
<dbReference type="RefSeq" id="WP_069457119.1">
    <property type="nucleotide sequence ID" value="NZ_CP034909.1"/>
</dbReference>
<proteinExistence type="predicted"/>
<evidence type="ECO:0000313" key="2">
    <source>
        <dbReference type="Proteomes" id="UP000094342"/>
    </source>
</evidence>
<dbReference type="Proteomes" id="UP000094342">
    <property type="component" value="Unassembled WGS sequence"/>
</dbReference>
<gene>
    <name evidence="1" type="ORF">A8M32_03990</name>
</gene>
<comment type="caution">
    <text evidence="1">The sequence shown here is derived from an EMBL/GenBank/DDBJ whole genome shotgun (WGS) entry which is preliminary data.</text>
</comment>
<dbReference type="EMBL" id="LYBW01000041">
    <property type="protein sequence ID" value="ODR92697.1"/>
    <property type="molecule type" value="Genomic_DNA"/>
</dbReference>
<accession>A0A1E3VGY6</accession>
<reference evidence="2" key="1">
    <citation type="submission" date="2016-05" db="EMBL/GenBank/DDBJ databases">
        <authorList>
            <person name="Li Y."/>
        </authorList>
    </citation>
    <scope>NUCLEOTIDE SEQUENCE [LARGE SCALE GENOMIC DNA]</scope>
    <source>
        <strain evidence="2">YIC4027</strain>
    </source>
</reference>
<evidence type="ECO:0000313" key="1">
    <source>
        <dbReference type="EMBL" id="ODR92697.1"/>
    </source>
</evidence>
<keyword evidence="2" id="KW-1185">Reference proteome</keyword>
<sequence>MPPPRELAFVLMTLPLRTGTYVPDDLREDWFAPGTGMDPPSKVALAEAGSYGRQFECEFKHYPERKEGVFWKWVPAI</sequence>
<name>A0A1E3VGY6_9HYPH</name>